<sequence length="119" mass="14089">METINLKRSVIQRKVSFFGHLQRGSLFEFLRLILEGKITRKKVPGRPRKKWFDEIREWTGHTYSELKKMARHRTIFHRLTSELQYEDVLPNDDDESLRLRGHTSTQSIVLALFCISAGF</sequence>
<comment type="caution">
    <text evidence="1">The sequence shown here is derived from an EMBL/GenBank/DDBJ whole genome shotgun (WGS) entry which is preliminary data.</text>
</comment>
<protein>
    <submittedName>
        <fullName evidence="1">Jg20526 protein</fullName>
    </submittedName>
</protein>
<gene>
    <name evidence="1" type="primary">jg20526</name>
    <name evidence="1" type="ORF">PAEG_LOCUS23190</name>
</gene>
<evidence type="ECO:0000313" key="1">
    <source>
        <dbReference type="EMBL" id="CAH2257648.1"/>
    </source>
</evidence>
<dbReference type="OrthoDB" id="8161169at2759"/>
<proteinExistence type="predicted"/>
<dbReference type="Proteomes" id="UP000838756">
    <property type="component" value="Unassembled WGS sequence"/>
</dbReference>
<name>A0A8S4SBP6_9NEOP</name>
<reference evidence="1" key="1">
    <citation type="submission" date="2022-03" db="EMBL/GenBank/DDBJ databases">
        <authorList>
            <person name="Lindestad O."/>
        </authorList>
    </citation>
    <scope>NUCLEOTIDE SEQUENCE</scope>
</reference>
<evidence type="ECO:0000313" key="2">
    <source>
        <dbReference type="Proteomes" id="UP000838756"/>
    </source>
</evidence>
<dbReference type="EMBL" id="CAKXAJ010026123">
    <property type="protein sequence ID" value="CAH2257648.1"/>
    <property type="molecule type" value="Genomic_DNA"/>
</dbReference>
<organism evidence="1 2">
    <name type="scientific">Pararge aegeria aegeria</name>
    <dbReference type="NCBI Taxonomy" id="348720"/>
    <lineage>
        <taxon>Eukaryota</taxon>
        <taxon>Metazoa</taxon>
        <taxon>Ecdysozoa</taxon>
        <taxon>Arthropoda</taxon>
        <taxon>Hexapoda</taxon>
        <taxon>Insecta</taxon>
        <taxon>Pterygota</taxon>
        <taxon>Neoptera</taxon>
        <taxon>Endopterygota</taxon>
        <taxon>Lepidoptera</taxon>
        <taxon>Glossata</taxon>
        <taxon>Ditrysia</taxon>
        <taxon>Papilionoidea</taxon>
        <taxon>Nymphalidae</taxon>
        <taxon>Satyrinae</taxon>
        <taxon>Satyrini</taxon>
        <taxon>Parargina</taxon>
        <taxon>Pararge</taxon>
    </lineage>
</organism>
<dbReference type="AlphaFoldDB" id="A0A8S4SBP6"/>
<accession>A0A8S4SBP6</accession>
<keyword evidence="2" id="KW-1185">Reference proteome</keyword>